<dbReference type="OrthoDB" id="5242306at2"/>
<comment type="caution">
    <text evidence="3">The sequence shown here is derived from an EMBL/GenBank/DDBJ whole genome shotgun (WGS) entry which is preliminary data.</text>
</comment>
<protein>
    <submittedName>
        <fullName evidence="3">Acyltransferase family protein</fullName>
    </submittedName>
</protein>
<feature type="transmembrane region" description="Helical" evidence="1">
    <location>
        <begin position="195"/>
        <end position="213"/>
    </location>
</feature>
<evidence type="ECO:0000313" key="3">
    <source>
        <dbReference type="EMBL" id="EKF21963.1"/>
    </source>
</evidence>
<keyword evidence="1" id="KW-0472">Membrane</keyword>
<feature type="transmembrane region" description="Helical" evidence="1">
    <location>
        <begin position="285"/>
        <end position="304"/>
    </location>
</feature>
<feature type="transmembrane region" description="Helical" evidence="1">
    <location>
        <begin position="353"/>
        <end position="372"/>
    </location>
</feature>
<sequence>MSRAAPGEVDQGGLEQVSTSDRVASLTGVRAVAALLVVATHAAFGTGAYNLGYLGLVFARMEIGVAIFFVLSGFLLFAPWVRAAAGGGPAPRLRRYARNRARRILPAYLVTVVVVYLVYEFRDATPNPGHTWGGLLRNLTLTQVYADDYLTAYLHQGLSQMWSLAVEVAFYAVLPLLAWLLLTVLCRRRWRPGRLLAGLAALAAISPLWVVLLHGTDWLPRHAGWWLPHYLIWFIGGMMLAVLAVNGFRCYAVAVLPVAIAAFLVVATPIAGTTASAALSMSEDLAKTLLFAVVATLVVAPPALRDTGWYTRLLASRPMVWLGEISYEIFLLHVALMEIVMVSVLRWPVFTGSWAGLFAATLAVTIPAAWLLHRLTRPPVSGSR</sequence>
<evidence type="ECO:0000259" key="2">
    <source>
        <dbReference type="Pfam" id="PF01757"/>
    </source>
</evidence>
<evidence type="ECO:0000313" key="4">
    <source>
        <dbReference type="Proteomes" id="UP000006265"/>
    </source>
</evidence>
<dbReference type="InterPro" id="IPR002656">
    <property type="entry name" value="Acyl_transf_3_dom"/>
</dbReference>
<dbReference type="PATRIC" id="fig|1122247.3.peg.3864"/>
<name>K5B7H6_MYCHD</name>
<evidence type="ECO:0000256" key="1">
    <source>
        <dbReference type="SAM" id="Phobius"/>
    </source>
</evidence>
<keyword evidence="3" id="KW-0012">Acyltransferase</keyword>
<feature type="transmembrane region" description="Helical" evidence="1">
    <location>
        <begin position="63"/>
        <end position="81"/>
    </location>
</feature>
<feature type="transmembrane region" description="Helical" evidence="1">
    <location>
        <begin position="101"/>
        <end position="119"/>
    </location>
</feature>
<keyword evidence="1" id="KW-1133">Transmembrane helix</keyword>
<keyword evidence="1" id="KW-0812">Transmembrane</keyword>
<dbReference type="PANTHER" id="PTHR23028:SF53">
    <property type="entry name" value="ACYL_TRANSF_3 DOMAIN-CONTAINING PROTEIN"/>
    <property type="match status" value="1"/>
</dbReference>
<accession>K5B7H6</accession>
<organism evidence="3 4">
    <name type="scientific">Mycolicibacterium hassiacum (strain DSM 44199 / CIP 105218 / JCM 12690 / 3849)</name>
    <name type="common">Mycobacterium hassiacum</name>
    <dbReference type="NCBI Taxonomy" id="1122247"/>
    <lineage>
        <taxon>Bacteria</taxon>
        <taxon>Bacillati</taxon>
        <taxon>Actinomycetota</taxon>
        <taxon>Actinomycetes</taxon>
        <taxon>Mycobacteriales</taxon>
        <taxon>Mycobacteriaceae</taxon>
        <taxon>Mycolicibacterium</taxon>
    </lineage>
</organism>
<feature type="transmembrane region" description="Helical" evidence="1">
    <location>
        <begin position="31"/>
        <end position="51"/>
    </location>
</feature>
<dbReference type="InterPro" id="IPR050879">
    <property type="entry name" value="Acyltransferase_3"/>
</dbReference>
<dbReference type="AlphaFoldDB" id="K5B7H6"/>
<dbReference type="eggNOG" id="COG1835">
    <property type="taxonomic scope" value="Bacteria"/>
</dbReference>
<feature type="transmembrane region" description="Helical" evidence="1">
    <location>
        <begin position="325"/>
        <end position="347"/>
    </location>
</feature>
<feature type="transmembrane region" description="Helical" evidence="1">
    <location>
        <begin position="225"/>
        <end position="245"/>
    </location>
</feature>
<dbReference type="PANTHER" id="PTHR23028">
    <property type="entry name" value="ACETYLTRANSFERASE"/>
    <property type="match status" value="1"/>
</dbReference>
<keyword evidence="4" id="KW-1185">Reference proteome</keyword>
<gene>
    <name evidence="3" type="ORF">C731_4029</name>
</gene>
<dbReference type="RefSeq" id="WP_005630873.1">
    <property type="nucleotide sequence ID" value="NZ_AMRA01000107.1"/>
</dbReference>
<keyword evidence="3" id="KW-0808">Transferase</keyword>
<reference evidence="3 4" key="1">
    <citation type="journal article" date="2012" name="J. Bacteriol.">
        <title>Genome sequence of Mycobacterium hassiacum DSM 44199, a rare source of heat-stable mycobacterial proteins.</title>
        <authorList>
            <person name="Tiago I."/>
            <person name="Maranha A."/>
            <person name="Mendes V."/>
            <person name="Alarico S."/>
            <person name="Moynihan P.J."/>
            <person name="Clarke A.J."/>
            <person name="Macedo-Ribeiro S."/>
            <person name="Pereira P.J."/>
            <person name="Empadinhas N."/>
        </authorList>
    </citation>
    <scope>NUCLEOTIDE SEQUENCE [LARGE SCALE GENOMIC DNA]</scope>
    <source>
        <strain evidence="4">DSM 44199 / CIP 105218 / JCM 12690 / 3849</strain>
    </source>
</reference>
<feature type="transmembrane region" description="Helical" evidence="1">
    <location>
        <begin position="252"/>
        <end position="279"/>
    </location>
</feature>
<dbReference type="GO" id="GO:0016747">
    <property type="term" value="F:acyltransferase activity, transferring groups other than amino-acyl groups"/>
    <property type="evidence" value="ECO:0007669"/>
    <property type="project" value="InterPro"/>
</dbReference>
<dbReference type="GO" id="GO:0016020">
    <property type="term" value="C:membrane"/>
    <property type="evidence" value="ECO:0007669"/>
    <property type="project" value="TreeGrafter"/>
</dbReference>
<feature type="transmembrane region" description="Helical" evidence="1">
    <location>
        <begin position="168"/>
        <end position="186"/>
    </location>
</feature>
<dbReference type="STRING" id="1122247.GCA_000379865_01810"/>
<dbReference type="EMBL" id="AMRA01000107">
    <property type="protein sequence ID" value="EKF21963.1"/>
    <property type="molecule type" value="Genomic_DNA"/>
</dbReference>
<dbReference type="Pfam" id="PF01757">
    <property type="entry name" value="Acyl_transf_3"/>
    <property type="match status" value="1"/>
</dbReference>
<feature type="domain" description="Acyltransferase 3" evidence="2">
    <location>
        <begin position="24"/>
        <end position="372"/>
    </location>
</feature>
<dbReference type="GO" id="GO:0009103">
    <property type="term" value="P:lipopolysaccharide biosynthetic process"/>
    <property type="evidence" value="ECO:0007669"/>
    <property type="project" value="TreeGrafter"/>
</dbReference>
<proteinExistence type="predicted"/>
<dbReference type="Proteomes" id="UP000006265">
    <property type="component" value="Unassembled WGS sequence"/>
</dbReference>